<protein>
    <submittedName>
        <fullName evidence="2">Uncharacterized protein conserved in bacteria</fullName>
    </submittedName>
</protein>
<dbReference type="Pfam" id="PF05751">
    <property type="entry name" value="FixH"/>
    <property type="match status" value="1"/>
</dbReference>
<gene>
    <name evidence="2" type="ORF">NCTC10717_01089</name>
</gene>
<evidence type="ECO:0000313" key="2">
    <source>
        <dbReference type="EMBL" id="SUO96640.1"/>
    </source>
</evidence>
<feature type="transmembrane region" description="Helical" evidence="1">
    <location>
        <begin position="21"/>
        <end position="45"/>
    </location>
</feature>
<dbReference type="Proteomes" id="UP000254575">
    <property type="component" value="Unassembled WGS sequence"/>
</dbReference>
<dbReference type="OrthoDB" id="5295180at2"/>
<evidence type="ECO:0000313" key="3">
    <source>
        <dbReference type="Proteomes" id="UP000254575"/>
    </source>
</evidence>
<name>A0A380MVP0_9GAMM</name>
<sequence length="168" mass="18622">MSEISPTQAAKKPPLPWYKNYILILMIFLPLFSVAGSIATLVLAIKSDESAVMQGYYKDGLAPRQLVASAKSQRIRAEIAQGILTLQGSEEPVLLLKLEHPTLDIKDQSYEIARNAAGQYPLNPAILQHLQMQRWYVQVSDKALTWRISGEAHGQVNGQKLPISLDAN</sequence>
<dbReference type="EMBL" id="UHIA01000004">
    <property type="protein sequence ID" value="SUO96640.1"/>
    <property type="molecule type" value="Genomic_DNA"/>
</dbReference>
<keyword evidence="1" id="KW-0812">Transmembrane</keyword>
<keyword evidence="1" id="KW-0472">Membrane</keyword>
<dbReference type="RefSeq" id="WP_115218343.1">
    <property type="nucleotide sequence ID" value="NZ_UHIA01000004.1"/>
</dbReference>
<accession>A0A380MVP0</accession>
<evidence type="ECO:0000256" key="1">
    <source>
        <dbReference type="SAM" id="Phobius"/>
    </source>
</evidence>
<keyword evidence="3" id="KW-1185">Reference proteome</keyword>
<proteinExistence type="predicted"/>
<reference evidence="2 3" key="1">
    <citation type="submission" date="2018-06" db="EMBL/GenBank/DDBJ databases">
        <authorList>
            <consortium name="Pathogen Informatics"/>
            <person name="Doyle S."/>
        </authorList>
    </citation>
    <scope>NUCLEOTIDE SEQUENCE [LARGE SCALE GENOMIC DNA]</scope>
    <source>
        <strain evidence="2 3">NCTC10717</strain>
    </source>
</reference>
<organism evidence="2 3">
    <name type="scientific">Suttonella indologenes</name>
    <dbReference type="NCBI Taxonomy" id="13276"/>
    <lineage>
        <taxon>Bacteria</taxon>
        <taxon>Pseudomonadati</taxon>
        <taxon>Pseudomonadota</taxon>
        <taxon>Gammaproteobacteria</taxon>
        <taxon>Cardiobacteriales</taxon>
        <taxon>Cardiobacteriaceae</taxon>
        <taxon>Suttonella</taxon>
    </lineage>
</organism>
<keyword evidence="1" id="KW-1133">Transmembrane helix</keyword>
<dbReference type="AlphaFoldDB" id="A0A380MVP0"/>
<dbReference type="InterPro" id="IPR008620">
    <property type="entry name" value="FixH"/>
</dbReference>